<organism evidence="11 12">
    <name type="scientific">Dentiradicibacter hellwigii</name>
    <dbReference type="NCBI Taxonomy" id="3149053"/>
    <lineage>
        <taxon>Bacteria</taxon>
        <taxon>Pseudomonadati</taxon>
        <taxon>Pseudomonadota</taxon>
        <taxon>Betaproteobacteria</taxon>
        <taxon>Rhodocyclales</taxon>
        <taxon>Rhodocyclaceae</taxon>
        <taxon>Dentiradicibacter</taxon>
    </lineage>
</organism>
<evidence type="ECO:0000256" key="9">
    <source>
        <dbReference type="SAM" id="Phobius"/>
    </source>
</evidence>
<dbReference type="PROSITE" id="PS00216">
    <property type="entry name" value="SUGAR_TRANSPORT_1"/>
    <property type="match status" value="1"/>
</dbReference>
<feature type="transmembrane region" description="Helical" evidence="9">
    <location>
        <begin position="149"/>
        <end position="168"/>
    </location>
</feature>
<dbReference type="InterPro" id="IPR005829">
    <property type="entry name" value="Sugar_transporter_CS"/>
</dbReference>
<protein>
    <submittedName>
        <fullName evidence="11">MFS transporter</fullName>
    </submittedName>
</protein>
<keyword evidence="7 9" id="KW-0472">Membrane</keyword>
<evidence type="ECO:0000256" key="2">
    <source>
        <dbReference type="ARBA" id="ARBA00008335"/>
    </source>
</evidence>
<keyword evidence="4" id="KW-1003">Cell membrane</keyword>
<evidence type="ECO:0000256" key="8">
    <source>
        <dbReference type="SAM" id="MobiDB-lite"/>
    </source>
</evidence>
<dbReference type="SUPFAM" id="SSF103473">
    <property type="entry name" value="MFS general substrate transporter"/>
    <property type="match status" value="1"/>
</dbReference>
<dbReference type="RefSeq" id="WP_418891562.1">
    <property type="nucleotide sequence ID" value="NZ_JBEUWX010000002.1"/>
</dbReference>
<comment type="similarity">
    <text evidence="2">Belongs to the major facilitator superfamily.</text>
</comment>
<comment type="caution">
    <text evidence="11">The sequence shown here is derived from an EMBL/GenBank/DDBJ whole genome shotgun (WGS) entry which is preliminary data.</text>
</comment>
<feature type="transmembrane region" description="Helical" evidence="9">
    <location>
        <begin position="260"/>
        <end position="280"/>
    </location>
</feature>
<keyword evidence="6 9" id="KW-1133">Transmembrane helix</keyword>
<feature type="compositionally biased region" description="Pro residues" evidence="8">
    <location>
        <begin position="1"/>
        <end position="16"/>
    </location>
</feature>
<proteinExistence type="inferred from homology"/>
<evidence type="ECO:0000256" key="1">
    <source>
        <dbReference type="ARBA" id="ARBA00004651"/>
    </source>
</evidence>
<keyword evidence="5 9" id="KW-0812">Transmembrane</keyword>
<dbReference type="Pfam" id="PF07690">
    <property type="entry name" value="MFS_1"/>
    <property type="match status" value="1"/>
</dbReference>
<feature type="transmembrane region" description="Helical" evidence="9">
    <location>
        <begin position="115"/>
        <end position="137"/>
    </location>
</feature>
<feature type="transmembrane region" description="Helical" evidence="9">
    <location>
        <begin position="377"/>
        <end position="399"/>
    </location>
</feature>
<comment type="subcellular location">
    <subcellularLocation>
        <location evidence="1">Cell membrane</location>
        <topology evidence="1">Multi-pass membrane protein</topology>
    </subcellularLocation>
</comment>
<dbReference type="CDD" id="cd17324">
    <property type="entry name" value="MFS_NepI_like"/>
    <property type="match status" value="1"/>
</dbReference>
<dbReference type="PROSITE" id="PS50850">
    <property type="entry name" value="MFS"/>
    <property type="match status" value="1"/>
</dbReference>
<feature type="transmembrane region" description="Helical" evidence="9">
    <location>
        <begin position="91"/>
        <end position="109"/>
    </location>
</feature>
<dbReference type="PANTHER" id="PTHR43271:SF2">
    <property type="entry name" value="BLL2771 PROTEIN"/>
    <property type="match status" value="1"/>
</dbReference>
<dbReference type="Proteomes" id="UP001574673">
    <property type="component" value="Unassembled WGS sequence"/>
</dbReference>
<feature type="transmembrane region" description="Helical" evidence="9">
    <location>
        <begin position="28"/>
        <end position="47"/>
    </location>
</feature>
<evidence type="ECO:0000313" key="12">
    <source>
        <dbReference type="Proteomes" id="UP001574673"/>
    </source>
</evidence>
<feature type="transmembrane region" description="Helical" evidence="9">
    <location>
        <begin position="351"/>
        <end position="371"/>
    </location>
</feature>
<evidence type="ECO:0000313" key="11">
    <source>
        <dbReference type="EMBL" id="MFA9950509.1"/>
    </source>
</evidence>
<gene>
    <name evidence="11" type="ORF">ABCS64_09305</name>
</gene>
<evidence type="ECO:0000256" key="7">
    <source>
        <dbReference type="ARBA" id="ARBA00023136"/>
    </source>
</evidence>
<evidence type="ECO:0000256" key="4">
    <source>
        <dbReference type="ARBA" id="ARBA00022475"/>
    </source>
</evidence>
<feature type="transmembrane region" description="Helical" evidence="9">
    <location>
        <begin position="316"/>
        <end position="339"/>
    </location>
</feature>
<feature type="region of interest" description="Disordered" evidence="8">
    <location>
        <begin position="1"/>
        <end position="20"/>
    </location>
</feature>
<accession>A0ABV4UFV3</accession>
<feature type="transmembrane region" description="Helical" evidence="9">
    <location>
        <begin position="59"/>
        <end position="79"/>
    </location>
</feature>
<keyword evidence="12" id="KW-1185">Reference proteome</keyword>
<evidence type="ECO:0000259" key="10">
    <source>
        <dbReference type="PROSITE" id="PS50850"/>
    </source>
</evidence>
<dbReference type="PANTHER" id="PTHR43271">
    <property type="entry name" value="BLL2771 PROTEIN"/>
    <property type="match status" value="1"/>
</dbReference>
<reference evidence="12" key="1">
    <citation type="submission" date="2024-06" db="EMBL/GenBank/DDBJ databases">
        <title>Radixoralia hellwigii gen. nov., sp nov., isolated from a root canal in the human oral cavity.</title>
        <authorList>
            <person name="Bartsch S."/>
            <person name="Wittmer A."/>
            <person name="Schulz A.-K."/>
            <person name="Neumann-Schaal M."/>
            <person name="Wolf J."/>
            <person name="Gronow S."/>
            <person name="Tennert C."/>
            <person name="Haecker G."/>
            <person name="Cieplik F."/>
            <person name="Al-Ahmad A."/>
        </authorList>
    </citation>
    <scope>NUCLEOTIDE SEQUENCE [LARGE SCALE GENOMIC DNA]</scope>
    <source>
        <strain evidence="12">Wk13</strain>
    </source>
</reference>
<name>A0ABV4UFV3_9RHOO</name>
<evidence type="ECO:0000256" key="3">
    <source>
        <dbReference type="ARBA" id="ARBA00022448"/>
    </source>
</evidence>
<feature type="domain" description="Major facilitator superfamily (MFS) profile" evidence="10">
    <location>
        <begin position="25"/>
        <end position="406"/>
    </location>
</feature>
<feature type="transmembrane region" description="Helical" evidence="9">
    <location>
        <begin position="292"/>
        <end position="310"/>
    </location>
</feature>
<evidence type="ECO:0000256" key="6">
    <source>
        <dbReference type="ARBA" id="ARBA00022989"/>
    </source>
</evidence>
<evidence type="ECO:0000256" key="5">
    <source>
        <dbReference type="ARBA" id="ARBA00022692"/>
    </source>
</evidence>
<dbReference type="InterPro" id="IPR036259">
    <property type="entry name" value="MFS_trans_sf"/>
</dbReference>
<dbReference type="EMBL" id="JBEUWX010000002">
    <property type="protein sequence ID" value="MFA9950509.1"/>
    <property type="molecule type" value="Genomic_DNA"/>
</dbReference>
<feature type="transmembrane region" description="Helical" evidence="9">
    <location>
        <begin position="225"/>
        <end position="254"/>
    </location>
</feature>
<dbReference type="InterPro" id="IPR020846">
    <property type="entry name" value="MFS_dom"/>
</dbReference>
<dbReference type="Gene3D" id="1.20.1250.20">
    <property type="entry name" value="MFS general substrate transporter like domains"/>
    <property type="match status" value="1"/>
</dbReference>
<feature type="transmembrane region" description="Helical" evidence="9">
    <location>
        <begin position="180"/>
        <end position="199"/>
    </location>
</feature>
<dbReference type="InterPro" id="IPR011701">
    <property type="entry name" value="MFS"/>
</dbReference>
<keyword evidence="3" id="KW-0813">Transport</keyword>
<sequence>MSARPPAPVPPSPPISQPGDPRRLSSTVAWLCAFFAFLNIYAMQPVLPMVMRDFGATPVQAGFTVGATIFALALMSPFIGMLSDAAGRKSVVFFSLLGLCLPTALVPFADSLRMLIVLRFLQGLFIPGIVVVLLAYIGEEFEGEAIARLNGVFMSGAVIGGFCGRFITGHLGHLFGWRSAFVALTLLDALGALIVWRGIPASRHFTANRDFGNALRILARHLHNIPLLTACVVGFCVLFSLIGTFTYVVVLLGFPPFNLSVAALANIFSIYLVGAFITHFSGRFIARIGSRAALLIALALSSGGLCLALLPSLFAVLAGLTLCSSAIFICQAAAFSAIAHNVSEGRSLASGLYYMAYYGGGATGAWVAGLAFEAYGWSGSVISMILAQAVAAVAAWFGWRQATPTTSPHTPPEN</sequence>